<evidence type="ECO:0000313" key="3">
    <source>
        <dbReference type="Proteomes" id="UP000029224"/>
    </source>
</evidence>
<dbReference type="InterPro" id="IPR037053">
    <property type="entry name" value="Phage_tail_collar_dom_sf"/>
</dbReference>
<evidence type="ECO:0000259" key="1">
    <source>
        <dbReference type="Pfam" id="PF07484"/>
    </source>
</evidence>
<dbReference type="OrthoDB" id="9810174at2"/>
<dbReference type="SUPFAM" id="SSF88874">
    <property type="entry name" value="Receptor-binding domain of short tail fibre protein gp12"/>
    <property type="match status" value="1"/>
</dbReference>
<dbReference type="Proteomes" id="UP000029224">
    <property type="component" value="Unassembled WGS sequence"/>
</dbReference>
<dbReference type="AlphaFoldDB" id="A0A090T7J5"/>
<name>A0A090T7J5_9VIBR</name>
<keyword evidence="3" id="KW-1185">Reference proteome</keyword>
<dbReference type="Pfam" id="PF07484">
    <property type="entry name" value="Collar"/>
    <property type="match status" value="1"/>
</dbReference>
<gene>
    <name evidence="2" type="ORF">JCM19240_4875</name>
</gene>
<proteinExistence type="predicted"/>
<accession>A0A090T7J5</accession>
<dbReference type="Gene3D" id="3.90.1340.10">
    <property type="entry name" value="Phage tail collar domain"/>
    <property type="match status" value="1"/>
</dbReference>
<dbReference type="InterPro" id="IPR011083">
    <property type="entry name" value="Phage_tail_collar_dom"/>
</dbReference>
<comment type="caution">
    <text evidence="2">The sequence shown here is derived from an EMBL/GenBank/DDBJ whole genome shotgun (WGS) entry which is preliminary data.</text>
</comment>
<organism evidence="2 3">
    <name type="scientific">Vibrio maritimus</name>
    <dbReference type="NCBI Taxonomy" id="990268"/>
    <lineage>
        <taxon>Bacteria</taxon>
        <taxon>Pseudomonadati</taxon>
        <taxon>Pseudomonadota</taxon>
        <taxon>Gammaproteobacteria</taxon>
        <taxon>Vibrionales</taxon>
        <taxon>Vibrionaceae</taxon>
        <taxon>Vibrio</taxon>
    </lineage>
</organism>
<dbReference type="EMBL" id="BBMT01000008">
    <property type="protein sequence ID" value="GAL35940.1"/>
    <property type="molecule type" value="Genomic_DNA"/>
</dbReference>
<reference evidence="2 3" key="2">
    <citation type="submission" date="2014-09" db="EMBL/GenBank/DDBJ databases">
        <authorList>
            <consortium name="NBRP consortium"/>
            <person name="Sawabe T."/>
            <person name="Meirelles P."/>
            <person name="Nakanishi M."/>
            <person name="Sayaka M."/>
            <person name="Hattori M."/>
            <person name="Ohkuma M."/>
        </authorList>
    </citation>
    <scope>NUCLEOTIDE SEQUENCE [LARGE SCALE GENOMIC DNA]</scope>
    <source>
        <strain evidence="2 3">JCM 19240</strain>
    </source>
</reference>
<sequence>MSDYFLGEIRQVAFSFAPHNWSDCGGAFVEISQNASLYALVGNKFGGNGVSNFQLPDLRGRAPVGFGQREKITAFGRTGTDIVASVGTLQGVEQVTLGQVNLPPHYHTLYASAEAADEKSPVRKKESNMFAVSQSTTGEGLYSTSNDNQVSLNSSSVTSYGGSQSLSIIQPTTVMRFIIAIDGLFPSRN</sequence>
<feature type="domain" description="Phage tail collar" evidence="1">
    <location>
        <begin position="7"/>
        <end position="63"/>
    </location>
</feature>
<evidence type="ECO:0000313" key="2">
    <source>
        <dbReference type="EMBL" id="GAL35940.1"/>
    </source>
</evidence>
<protein>
    <submittedName>
        <fullName evidence="2">Microcystin dependent protein</fullName>
    </submittedName>
</protein>
<reference evidence="2 3" key="1">
    <citation type="submission" date="2014-09" db="EMBL/GenBank/DDBJ databases">
        <title>Vibrio maritimus JCM 19240. (C210) whole genome shotgun sequence.</title>
        <authorList>
            <person name="Sawabe T."/>
            <person name="Meirelles P."/>
            <person name="Nakanishi M."/>
            <person name="Sayaka M."/>
            <person name="Hattori M."/>
            <person name="Ohkuma M."/>
        </authorList>
    </citation>
    <scope>NUCLEOTIDE SEQUENCE [LARGE SCALE GENOMIC DNA]</scope>
    <source>
        <strain evidence="2 3">JCM 19240</strain>
    </source>
</reference>